<protein>
    <submittedName>
        <fullName evidence="1">Uncharacterized protein</fullName>
    </submittedName>
</protein>
<dbReference type="AlphaFoldDB" id="A0A327VV09"/>
<evidence type="ECO:0000313" key="1">
    <source>
        <dbReference type="EMBL" id="RAJ75041.1"/>
    </source>
</evidence>
<keyword evidence="2" id="KW-1185">Reference proteome</keyword>
<dbReference type="EMBL" id="QLMA01000010">
    <property type="protein sequence ID" value="RAJ75041.1"/>
    <property type="molecule type" value="Genomic_DNA"/>
</dbReference>
<evidence type="ECO:0000313" key="2">
    <source>
        <dbReference type="Proteomes" id="UP000249819"/>
    </source>
</evidence>
<organism evidence="1 2">
    <name type="scientific">Chitinophaga dinghuensis</name>
    <dbReference type="NCBI Taxonomy" id="1539050"/>
    <lineage>
        <taxon>Bacteria</taxon>
        <taxon>Pseudomonadati</taxon>
        <taxon>Bacteroidota</taxon>
        <taxon>Chitinophagia</taxon>
        <taxon>Chitinophagales</taxon>
        <taxon>Chitinophagaceae</taxon>
        <taxon>Chitinophaga</taxon>
    </lineage>
</organism>
<accession>A0A327VV09</accession>
<name>A0A327VV09_9BACT</name>
<comment type="caution">
    <text evidence="1">The sequence shown here is derived from an EMBL/GenBank/DDBJ whole genome shotgun (WGS) entry which is preliminary data.</text>
</comment>
<proteinExistence type="predicted"/>
<reference evidence="1 2" key="1">
    <citation type="submission" date="2018-06" db="EMBL/GenBank/DDBJ databases">
        <title>Genomic Encyclopedia of Archaeal and Bacterial Type Strains, Phase II (KMG-II): from individual species to whole genera.</title>
        <authorList>
            <person name="Goeker M."/>
        </authorList>
    </citation>
    <scope>NUCLEOTIDE SEQUENCE [LARGE SCALE GENOMIC DNA]</scope>
    <source>
        <strain evidence="1 2">DSM 29821</strain>
    </source>
</reference>
<gene>
    <name evidence="1" type="ORF">CLV59_11087</name>
</gene>
<dbReference type="Proteomes" id="UP000249819">
    <property type="component" value="Unassembled WGS sequence"/>
</dbReference>
<dbReference type="RefSeq" id="WP_111594947.1">
    <property type="nucleotide sequence ID" value="NZ_QLMA01000010.1"/>
</dbReference>
<sequence>MLTSERFKRLGEEYQRRLDFAVSSYENWEYSVLDLELPEENTKWLLEYYKVVFPKQEPSEEFFQAMII</sequence>